<name>A0A8H7CT35_9AGAR</name>
<gene>
    <name evidence="2" type="ORF">MSAN_01713500</name>
</gene>
<dbReference type="GO" id="GO:0046464">
    <property type="term" value="P:acylglycerol catabolic process"/>
    <property type="evidence" value="ECO:0007669"/>
    <property type="project" value="TreeGrafter"/>
</dbReference>
<dbReference type="Pfam" id="PF00561">
    <property type="entry name" value="Abhydrolase_1"/>
    <property type="match status" value="1"/>
</dbReference>
<dbReference type="InterPro" id="IPR000639">
    <property type="entry name" value="Epox_hydrolase-like"/>
</dbReference>
<dbReference type="PRINTS" id="PR00412">
    <property type="entry name" value="EPOXHYDRLASE"/>
</dbReference>
<dbReference type="GO" id="GO:0016020">
    <property type="term" value="C:membrane"/>
    <property type="evidence" value="ECO:0007669"/>
    <property type="project" value="TreeGrafter"/>
</dbReference>
<comment type="caution">
    <text evidence="2">The sequence shown here is derived from an EMBL/GenBank/DDBJ whole genome shotgun (WGS) entry which is preliminary data.</text>
</comment>
<accession>A0A8H7CT35</accession>
<keyword evidence="3" id="KW-1185">Reference proteome</keyword>
<dbReference type="SUPFAM" id="SSF53474">
    <property type="entry name" value="alpha/beta-Hydrolases"/>
    <property type="match status" value="1"/>
</dbReference>
<sequence length="317" mass="35478">MVWSVLECVSSSLYAGKYLEDLKVNNMEFKTATTPILEIAYYEHGSPTGWPVLLLHGFPYDIHVYDEVVPLLTAQGARVIVPYTRGYGPTHFLSPSTMRTGQQAALGSDVIALMDALNLEKAVLAGFDWGGTAAWVAASLWPERVAGVVGFEIVDRARQGKSFAPASEHVMWYQHLFQSERGRDCLSRNRRELYRILLQQWSPTWSFSDSFFEETVKSFDNPDFVDVVLHFYRHSFCSVDGDPALERLEEKLAQKPNITVPIITLTGNVDPLKTAPNQTMFTGKHERRVVNVGHAVPSEAPAAFLDAILTVREWSAA</sequence>
<organism evidence="2 3">
    <name type="scientific">Mycena sanguinolenta</name>
    <dbReference type="NCBI Taxonomy" id="230812"/>
    <lineage>
        <taxon>Eukaryota</taxon>
        <taxon>Fungi</taxon>
        <taxon>Dikarya</taxon>
        <taxon>Basidiomycota</taxon>
        <taxon>Agaricomycotina</taxon>
        <taxon>Agaricomycetes</taxon>
        <taxon>Agaricomycetidae</taxon>
        <taxon>Agaricales</taxon>
        <taxon>Marasmiineae</taxon>
        <taxon>Mycenaceae</taxon>
        <taxon>Mycena</taxon>
    </lineage>
</organism>
<dbReference type="PANTHER" id="PTHR43798">
    <property type="entry name" value="MONOACYLGLYCEROL LIPASE"/>
    <property type="match status" value="1"/>
</dbReference>
<dbReference type="Proteomes" id="UP000623467">
    <property type="component" value="Unassembled WGS sequence"/>
</dbReference>
<proteinExistence type="predicted"/>
<dbReference type="GO" id="GO:0047372">
    <property type="term" value="F:monoacylglycerol lipase activity"/>
    <property type="evidence" value="ECO:0007669"/>
    <property type="project" value="TreeGrafter"/>
</dbReference>
<dbReference type="Gene3D" id="3.40.50.1820">
    <property type="entry name" value="alpha/beta hydrolase"/>
    <property type="match status" value="1"/>
</dbReference>
<feature type="domain" description="AB hydrolase-1" evidence="1">
    <location>
        <begin position="51"/>
        <end position="153"/>
    </location>
</feature>
<protein>
    <submittedName>
        <fullName evidence="2">Alpha/Beta hydrolase protein</fullName>
    </submittedName>
</protein>
<dbReference type="PANTHER" id="PTHR43798:SF33">
    <property type="entry name" value="HYDROLASE, PUTATIVE (AFU_ORTHOLOGUE AFUA_2G14860)-RELATED"/>
    <property type="match status" value="1"/>
</dbReference>
<keyword evidence="2" id="KW-0378">Hydrolase</keyword>
<dbReference type="OrthoDB" id="408373at2759"/>
<evidence type="ECO:0000313" key="3">
    <source>
        <dbReference type="Proteomes" id="UP000623467"/>
    </source>
</evidence>
<evidence type="ECO:0000313" key="2">
    <source>
        <dbReference type="EMBL" id="KAF7349240.1"/>
    </source>
</evidence>
<dbReference type="InterPro" id="IPR050266">
    <property type="entry name" value="AB_hydrolase_sf"/>
</dbReference>
<evidence type="ECO:0000259" key="1">
    <source>
        <dbReference type="Pfam" id="PF00561"/>
    </source>
</evidence>
<dbReference type="InterPro" id="IPR029058">
    <property type="entry name" value="AB_hydrolase_fold"/>
</dbReference>
<dbReference type="AlphaFoldDB" id="A0A8H7CT35"/>
<reference evidence="2" key="1">
    <citation type="submission" date="2020-05" db="EMBL/GenBank/DDBJ databases">
        <title>Mycena genomes resolve the evolution of fungal bioluminescence.</title>
        <authorList>
            <person name="Tsai I.J."/>
        </authorList>
    </citation>
    <scope>NUCLEOTIDE SEQUENCE</scope>
    <source>
        <strain evidence="2">160909Yilan</strain>
    </source>
</reference>
<dbReference type="InterPro" id="IPR000073">
    <property type="entry name" value="AB_hydrolase_1"/>
</dbReference>
<dbReference type="EMBL" id="JACAZH010000016">
    <property type="protein sequence ID" value="KAF7349240.1"/>
    <property type="molecule type" value="Genomic_DNA"/>
</dbReference>